<dbReference type="PANTHER" id="PTHR43179">
    <property type="entry name" value="RHAMNOSYLTRANSFERASE WBBL"/>
    <property type="match status" value="1"/>
</dbReference>
<accession>A0A2M9HDF7</accession>
<dbReference type="Pfam" id="PF00535">
    <property type="entry name" value="Glycos_transf_2"/>
    <property type="match status" value="1"/>
</dbReference>
<dbReference type="SUPFAM" id="SSF53448">
    <property type="entry name" value="Nucleotide-diphospho-sugar transferases"/>
    <property type="match status" value="1"/>
</dbReference>
<dbReference type="InterPro" id="IPR001173">
    <property type="entry name" value="Glyco_trans_2-like"/>
</dbReference>
<dbReference type="OrthoDB" id="9771846at2"/>
<dbReference type="GO" id="GO:0016740">
    <property type="term" value="F:transferase activity"/>
    <property type="evidence" value="ECO:0007669"/>
    <property type="project" value="UniProtKB-KW"/>
</dbReference>
<keyword evidence="2" id="KW-0808">Transferase</keyword>
<evidence type="ECO:0000313" key="3">
    <source>
        <dbReference type="Proteomes" id="UP000231451"/>
    </source>
</evidence>
<feature type="domain" description="Glycosyltransferase 2-like" evidence="1">
    <location>
        <begin position="14"/>
        <end position="186"/>
    </location>
</feature>
<proteinExistence type="predicted"/>
<name>A0A2M9HDF7_9BIFI</name>
<dbReference type="CDD" id="cd04186">
    <property type="entry name" value="GT_2_like_c"/>
    <property type="match status" value="1"/>
</dbReference>
<evidence type="ECO:0000313" key="2">
    <source>
        <dbReference type="EMBL" id="PJM74842.1"/>
    </source>
</evidence>
<dbReference type="InterPro" id="IPR029044">
    <property type="entry name" value="Nucleotide-diphossugar_trans"/>
</dbReference>
<keyword evidence="3" id="KW-1185">Reference proteome</keyword>
<protein>
    <submittedName>
        <fullName evidence="2">Glycosyl transferase family 2</fullName>
    </submittedName>
</protein>
<dbReference type="Proteomes" id="UP000231451">
    <property type="component" value="Unassembled WGS sequence"/>
</dbReference>
<dbReference type="EMBL" id="PEBK01000007">
    <property type="protein sequence ID" value="PJM74842.1"/>
    <property type="molecule type" value="Genomic_DNA"/>
</dbReference>
<dbReference type="PANTHER" id="PTHR43179:SF10">
    <property type="entry name" value="GLYCOSYL TRANSFERASE"/>
    <property type="match status" value="1"/>
</dbReference>
<evidence type="ECO:0000259" key="1">
    <source>
        <dbReference type="Pfam" id="PF00535"/>
    </source>
</evidence>
<gene>
    <name evidence="2" type="ORF">CSQ87_07815</name>
</gene>
<reference evidence="2 3" key="1">
    <citation type="submission" date="2017-10" db="EMBL/GenBank/DDBJ databases">
        <title>Draft genome sequences of strains TRE 1, TRE 9, TRE H and TRI 7, isolated from tamarins, belonging to four potential novel Bifidobacterium species.</title>
        <authorList>
            <person name="Mattarelli P."/>
            <person name="Modesto M."/>
            <person name="Puglisi E."/>
            <person name="Morelli L."/>
            <person name="Spezio C."/>
            <person name="Bonetti A."/>
            <person name="Sandri C."/>
        </authorList>
    </citation>
    <scope>NUCLEOTIDE SEQUENCE [LARGE SCALE GENOMIC DNA]</scope>
    <source>
        <strain evidence="3">TRI7</strain>
    </source>
</reference>
<organism evidence="2 3">
    <name type="scientific">Bifidobacterium simiarum</name>
    <dbReference type="NCBI Taxonomy" id="2045441"/>
    <lineage>
        <taxon>Bacteria</taxon>
        <taxon>Bacillati</taxon>
        <taxon>Actinomycetota</taxon>
        <taxon>Actinomycetes</taxon>
        <taxon>Bifidobacteriales</taxon>
        <taxon>Bifidobacteriaceae</taxon>
        <taxon>Bifidobacterium</taxon>
    </lineage>
</organism>
<comment type="caution">
    <text evidence="2">The sequence shown here is derived from an EMBL/GenBank/DDBJ whole genome shotgun (WGS) entry which is preliminary data.</text>
</comment>
<sequence>MYGKESTIRTMNLSVSIVVYNDFSDVKKAVASIEEMTPKTISKKIFIVDNSDKESGQRDFRKFIEPYPDVKYVSADGNIGFGRGHNLVLNQLDSDYHAIVNPDIILKEDAFSKLIDFMEKRPDVGMCIPRIETTSGELQAAYRKELTVLDMVIRMVCPSLFPKRMKDHTLQHMDYSKPFDVPFGQGSFLVIRTPLYQKLGGFDDDFFLYLEDADLCKRVNAVSKLEYCPYATVTHKWMQGSHKNIKLLKLHVQSMIHYFNKWGWKLA</sequence>
<dbReference type="AlphaFoldDB" id="A0A2M9HDF7"/>
<dbReference type="Gene3D" id="3.90.550.10">
    <property type="entry name" value="Spore Coat Polysaccharide Biosynthesis Protein SpsA, Chain A"/>
    <property type="match status" value="1"/>
</dbReference>